<sequence>MIPNEELNQFKPGVSGNPNGRPRKWVSTLKEQGYKLAEVNDCIQVIMAMNMTELKEVWDNPQATVLEKTIAAAVKKSIEKGSLYSIETLLSRVY</sequence>
<proteinExistence type="predicted"/>
<organism evidence="3">
    <name type="scientific">uncultured Caudovirales phage</name>
    <dbReference type="NCBI Taxonomy" id="2100421"/>
    <lineage>
        <taxon>Viruses</taxon>
        <taxon>Duplodnaviria</taxon>
        <taxon>Heunggongvirae</taxon>
        <taxon>Uroviricota</taxon>
        <taxon>Caudoviricetes</taxon>
        <taxon>Peduoviridae</taxon>
        <taxon>Maltschvirus</taxon>
        <taxon>Maltschvirus maltsch</taxon>
    </lineage>
</organism>
<evidence type="ECO:0000313" key="3">
    <source>
        <dbReference type="EMBL" id="CAB4177832.1"/>
    </source>
</evidence>
<evidence type="ECO:0000259" key="2">
    <source>
        <dbReference type="Pfam" id="PF18932"/>
    </source>
</evidence>
<name>A0A6J5Q345_9CAUD</name>
<accession>A0A6J5Q345</accession>
<feature type="non-terminal residue" evidence="3">
    <location>
        <position position="94"/>
    </location>
</feature>
<evidence type="ECO:0000256" key="1">
    <source>
        <dbReference type="SAM" id="MobiDB-lite"/>
    </source>
</evidence>
<dbReference type="EMBL" id="LR796962">
    <property type="protein sequence ID" value="CAB4177832.1"/>
    <property type="molecule type" value="Genomic_DNA"/>
</dbReference>
<dbReference type="Pfam" id="PF18932">
    <property type="entry name" value="DUF5681"/>
    <property type="match status" value="1"/>
</dbReference>
<reference evidence="3" key="1">
    <citation type="submission" date="2020-05" db="EMBL/GenBank/DDBJ databases">
        <authorList>
            <person name="Chiriac C."/>
            <person name="Salcher M."/>
            <person name="Ghai R."/>
            <person name="Kavagutti S V."/>
        </authorList>
    </citation>
    <scope>NUCLEOTIDE SEQUENCE</scope>
</reference>
<feature type="domain" description="DUF5681" evidence="2">
    <location>
        <begin position="8"/>
        <end position="93"/>
    </location>
</feature>
<dbReference type="InterPro" id="IPR043736">
    <property type="entry name" value="DUF5681"/>
</dbReference>
<gene>
    <name evidence="3" type="ORF">UFOVP1015_1</name>
</gene>
<feature type="region of interest" description="Disordered" evidence="1">
    <location>
        <begin position="1"/>
        <end position="23"/>
    </location>
</feature>
<protein>
    <recommendedName>
        <fullName evidence="2">DUF5681 domain-containing protein</fullName>
    </recommendedName>
</protein>